<dbReference type="Proteomes" id="UP000000683">
    <property type="component" value="Chromosome"/>
</dbReference>
<name>F5Z6X8_ALTNA</name>
<dbReference type="KEGG" id="alt:ambt_20750"/>
<evidence type="ECO:0000313" key="2">
    <source>
        <dbReference type="Proteomes" id="UP000000683"/>
    </source>
</evidence>
<organism evidence="1 2">
    <name type="scientific">Alteromonas naphthalenivorans</name>
    <dbReference type="NCBI Taxonomy" id="715451"/>
    <lineage>
        <taxon>Bacteria</taxon>
        <taxon>Pseudomonadati</taxon>
        <taxon>Pseudomonadota</taxon>
        <taxon>Gammaproteobacteria</taxon>
        <taxon>Alteromonadales</taxon>
        <taxon>Alteromonadaceae</taxon>
        <taxon>Alteromonas/Salinimonas group</taxon>
        <taxon>Alteromonas</taxon>
    </lineage>
</organism>
<dbReference type="eggNOG" id="COG0457">
    <property type="taxonomic scope" value="Bacteria"/>
</dbReference>
<dbReference type="HOGENOM" id="CLU_050666_2_1_6"/>
<evidence type="ECO:0008006" key="3">
    <source>
        <dbReference type="Google" id="ProtNLM"/>
    </source>
</evidence>
<reference evidence="1 2" key="1">
    <citation type="journal article" date="2011" name="J. Bacteriol.">
        <title>Complete genome sequence of the polycyclic aromatic hydrocarbon-degrading bacterium Alteromonas sp. strain SN2.</title>
        <authorList>
            <person name="Jin H.M."/>
            <person name="Jeong H."/>
            <person name="Moon E.J."/>
            <person name="Math R.K."/>
            <person name="Lee K."/>
            <person name="Kim H.J."/>
            <person name="Jeon C.O."/>
            <person name="Oh T.K."/>
            <person name="Kim J.F."/>
        </authorList>
    </citation>
    <scope>NUCLEOTIDE SEQUENCE [LARGE SCALE GENOMIC DNA]</scope>
    <source>
        <strain evidence="2">JCM 17741 / KACC 18427 / KCTC 11700BP / SN2</strain>
    </source>
</reference>
<accession>F5Z6X8</accession>
<sequence>MQREIDPLILQFADEHKTAHQMGEDGLFRYSFYSKEYASRHAALFTDGLLYHNNPESFNDPFDCKFHLRWPDPLIDNDDLKGFVSDINFMNELYKERGVELPSRSIESVLSDENIREALRNAIAGEYEQTRVCCFTSENDNPLFWSHYANSHKGYCVRFEVTNNPTSVLHNARKIVYSEDYPTITFPIMTKVVKALIPLFRKSEEWDYEGEYRSIFSPHWVNQLEHNGESLLLTNDNITDVYFGLKMTEEDKQDIVQLITNGPFNPRLWHVKTHPSQYKLDFETYKP</sequence>
<keyword evidence="2" id="KW-1185">Reference proteome</keyword>
<dbReference type="RefSeq" id="WP_013786548.1">
    <property type="nucleotide sequence ID" value="NC_015554.1"/>
</dbReference>
<dbReference type="OrthoDB" id="4119964at2"/>
<dbReference type="AlphaFoldDB" id="F5Z6X8"/>
<gene>
    <name evidence="1" type="ordered locus">ambt_20750</name>
</gene>
<proteinExistence type="predicted"/>
<evidence type="ECO:0000313" key="1">
    <source>
        <dbReference type="EMBL" id="AEF05641.1"/>
    </source>
</evidence>
<protein>
    <recommendedName>
        <fullName evidence="3">DUF2971 domain-containing protein</fullName>
    </recommendedName>
</protein>
<dbReference type="EMBL" id="CP002339">
    <property type="protein sequence ID" value="AEF05641.1"/>
    <property type="molecule type" value="Genomic_DNA"/>
</dbReference>